<dbReference type="Pfam" id="PF12746">
    <property type="entry name" value="GNAT_acetyltran"/>
    <property type="match status" value="1"/>
</dbReference>
<accession>D7UZS6</accession>
<evidence type="ECO:0000313" key="2">
    <source>
        <dbReference type="EMBL" id="EFI82921.1"/>
    </source>
</evidence>
<protein>
    <submittedName>
        <fullName evidence="2">Acetyltransferase, GNAT family</fullName>
    </submittedName>
</protein>
<dbReference type="InterPro" id="IPR000182">
    <property type="entry name" value="GNAT_dom"/>
</dbReference>
<dbReference type="AlphaFoldDB" id="D7UZS6"/>
<name>D7UZS6_LISGR</name>
<evidence type="ECO:0000313" key="3">
    <source>
        <dbReference type="Proteomes" id="UP000010119"/>
    </source>
</evidence>
<dbReference type="HOGENOM" id="CLU_087533_0_0_9"/>
<dbReference type="eggNOG" id="COG3393">
    <property type="taxonomic scope" value="Bacteria"/>
</dbReference>
<dbReference type="InterPro" id="IPR027365">
    <property type="entry name" value="GNAT_acetyltra_YdfB-like"/>
</dbReference>
<dbReference type="CDD" id="cd04301">
    <property type="entry name" value="NAT_SF"/>
    <property type="match status" value="1"/>
</dbReference>
<dbReference type="STRING" id="525367.HMPREF0556_11606"/>
<dbReference type="SUPFAM" id="SSF55729">
    <property type="entry name" value="Acyl-CoA N-acyltransferases (Nat)"/>
    <property type="match status" value="1"/>
</dbReference>
<organism evidence="2 3">
    <name type="scientific">Listeria grayi DSM 20601</name>
    <dbReference type="NCBI Taxonomy" id="525367"/>
    <lineage>
        <taxon>Bacteria</taxon>
        <taxon>Bacillati</taxon>
        <taxon>Bacillota</taxon>
        <taxon>Bacilli</taxon>
        <taxon>Bacillales</taxon>
        <taxon>Listeriaceae</taxon>
        <taxon>Listeria</taxon>
    </lineage>
</organism>
<dbReference type="Proteomes" id="UP000010119">
    <property type="component" value="Unassembled WGS sequence"/>
</dbReference>
<dbReference type="Gene3D" id="3.40.630.30">
    <property type="match status" value="1"/>
</dbReference>
<feature type="domain" description="N-acetyltransferase" evidence="1">
    <location>
        <begin position="141"/>
        <end position="271"/>
    </location>
</feature>
<evidence type="ECO:0000259" key="1">
    <source>
        <dbReference type="PROSITE" id="PS51186"/>
    </source>
</evidence>
<comment type="caution">
    <text evidence="2">The sequence shown here is derived from an EMBL/GenBank/DDBJ whole genome shotgun (WGS) entry which is preliminary data.</text>
</comment>
<dbReference type="PROSITE" id="PS51186">
    <property type="entry name" value="GNAT"/>
    <property type="match status" value="1"/>
</dbReference>
<proteinExistence type="predicted"/>
<reference evidence="2" key="1">
    <citation type="submission" date="2010-06" db="EMBL/GenBank/DDBJ databases">
        <authorList>
            <person name="Muzny D."/>
            <person name="Qin X."/>
            <person name="Buhay C."/>
            <person name="Dugan-Rocha S."/>
            <person name="Ding Y."/>
            <person name="Chen G."/>
            <person name="Hawes A."/>
            <person name="Holder M."/>
            <person name="Jhangiani S."/>
            <person name="Johnson A."/>
            <person name="Khan Z."/>
            <person name="Li Z."/>
            <person name="Liu W."/>
            <person name="Liu X."/>
            <person name="Perez L."/>
            <person name="Shen H."/>
            <person name="Wang Q."/>
            <person name="Watt J."/>
            <person name="Xi L."/>
            <person name="Xin Y."/>
            <person name="Zhou J."/>
            <person name="Deng J."/>
            <person name="Jiang H."/>
            <person name="Liu Y."/>
            <person name="Qu J."/>
            <person name="Song X.-Z."/>
            <person name="Zhang L."/>
            <person name="Villasana D."/>
            <person name="Johnson A."/>
            <person name="Liu J."/>
            <person name="Liyanage D."/>
            <person name="Lorensuhewa L."/>
            <person name="Robinson T."/>
            <person name="Song A."/>
            <person name="Song B.-B."/>
            <person name="Dinh H."/>
            <person name="Thornton R."/>
            <person name="Coyle M."/>
            <person name="Francisco L."/>
            <person name="Jackson L."/>
            <person name="Javaid M."/>
            <person name="Korchina V."/>
            <person name="Kovar C."/>
            <person name="Mata R."/>
            <person name="Mathew T."/>
            <person name="Ngo R."/>
            <person name="Nguyen L."/>
            <person name="Nguyen N."/>
            <person name="Okwuonu G."/>
            <person name="Ongeri F."/>
            <person name="Pham C."/>
            <person name="Simmons D."/>
            <person name="Wilczek-Boney K."/>
            <person name="Hale W."/>
            <person name="Jakkamsetti A."/>
            <person name="Pham P."/>
            <person name="Ruth R."/>
            <person name="San Lucas F."/>
            <person name="Warren J."/>
            <person name="Zhang J."/>
            <person name="Zhao Z."/>
            <person name="Zhou C."/>
            <person name="Zhu D."/>
            <person name="Lee S."/>
            <person name="Bess C."/>
            <person name="Blankenburg K."/>
            <person name="Forbes L."/>
            <person name="Fu Q."/>
            <person name="Gubbala S."/>
            <person name="Hirani K."/>
            <person name="Jayaseelan J.C."/>
            <person name="Lara F."/>
            <person name="Munidasa M."/>
            <person name="Palculict T."/>
            <person name="Patil S."/>
            <person name="Pu L.-L."/>
            <person name="Saada N."/>
            <person name="Tang L."/>
            <person name="Weissenberger G."/>
            <person name="Zhu Y."/>
            <person name="Hemphill L."/>
            <person name="Shang Y."/>
            <person name="Youmans B."/>
            <person name="Ayvaz T."/>
            <person name="Ross M."/>
            <person name="Santibanez J."/>
            <person name="Aqrawi P."/>
            <person name="Gross S."/>
            <person name="Joshi V."/>
            <person name="Fowler G."/>
            <person name="Nazareth L."/>
            <person name="Reid J."/>
            <person name="Worley K."/>
            <person name="Petrosino J."/>
            <person name="Highlander S."/>
            <person name="Gibbs R."/>
        </authorList>
    </citation>
    <scope>NUCLEOTIDE SEQUENCE [LARGE SCALE GENOMIC DNA]</scope>
    <source>
        <strain evidence="2">DSM 20601</strain>
    </source>
</reference>
<keyword evidence="3" id="KW-1185">Reference proteome</keyword>
<gene>
    <name evidence="2" type="ORF">HMPREF0556_11606</name>
</gene>
<dbReference type="EMBL" id="ACCR02000005">
    <property type="protein sequence ID" value="EFI82921.1"/>
    <property type="molecule type" value="Genomic_DNA"/>
</dbReference>
<dbReference type="GO" id="GO:0016747">
    <property type="term" value="F:acyltransferase activity, transferring groups other than amino-acyl groups"/>
    <property type="evidence" value="ECO:0007669"/>
    <property type="project" value="InterPro"/>
</dbReference>
<dbReference type="InterPro" id="IPR016181">
    <property type="entry name" value="Acyl_CoA_acyltransferase"/>
</dbReference>
<sequence>MKAIFEGVCSMIRKLLEKDHDEVIALLKSEAALNVFLIGDILSFGYDSDIQEVWGDFDDTHSLRAVLVKFGDNFLPYAKNDAFDVAGLAEKILAYENPILTGASRVTTMFEKYMPELAVKRVDQHFCECEEASRIKVNTEVIVRTSIPEDIPAIIEMRANIKELQPRREDKELMVTQLAEKTKRIYYIEQNGEIVAVAESSAENPYSAMIIGVATKAEYRKQGLAKTIMKKLSCDLLAEGKKPCLFYSNPVAGAIYEELGFVKIGNYAIYK</sequence>